<feature type="non-terminal residue" evidence="1">
    <location>
        <position position="1"/>
    </location>
</feature>
<reference evidence="1 2" key="1">
    <citation type="submission" date="2011-11" db="EMBL/GenBank/DDBJ databases">
        <title>Improved High-Quality Draft sequence of Beggiatoa alba B18lD.</title>
        <authorList>
            <consortium name="US DOE Joint Genome Institute"/>
            <person name="Lucas S."/>
            <person name="Han J."/>
            <person name="Lapidus A."/>
            <person name="Cheng J.-F."/>
            <person name="Goodwin L."/>
            <person name="Pitluck S."/>
            <person name="Peters L."/>
            <person name="Mikhailova N."/>
            <person name="Held B."/>
            <person name="Detter J.C."/>
            <person name="Han C."/>
            <person name="Tapia R."/>
            <person name="Land M."/>
            <person name="Hauser L."/>
            <person name="Kyrpides N."/>
            <person name="Ivanova N."/>
            <person name="Pagani I."/>
            <person name="Samuel K."/>
            <person name="Teske A."/>
            <person name="Mueller J."/>
            <person name="Woyke T."/>
        </authorList>
    </citation>
    <scope>NUCLEOTIDE SEQUENCE [LARGE SCALE GENOMIC DNA]</scope>
    <source>
        <strain evidence="1 2">B18LD</strain>
    </source>
</reference>
<dbReference type="eggNOG" id="COG0827">
    <property type="taxonomic scope" value="Bacteria"/>
</dbReference>
<evidence type="ECO:0000313" key="2">
    <source>
        <dbReference type="Proteomes" id="UP000005744"/>
    </source>
</evidence>
<dbReference type="EMBL" id="JH600070">
    <property type="protein sequence ID" value="EIJ43378.1"/>
    <property type="molecule type" value="Genomic_DNA"/>
</dbReference>
<dbReference type="HOGENOM" id="CLU_083283_0_0_6"/>
<dbReference type="STRING" id="395493.BegalDRAFT_2535"/>
<gene>
    <name evidence="1" type="ORF">BegalDRAFT_2535</name>
</gene>
<proteinExistence type="predicted"/>
<organism evidence="1 2">
    <name type="scientific">Beggiatoa alba B18LD</name>
    <dbReference type="NCBI Taxonomy" id="395493"/>
    <lineage>
        <taxon>Bacteria</taxon>
        <taxon>Pseudomonadati</taxon>
        <taxon>Pseudomonadota</taxon>
        <taxon>Gammaproteobacteria</taxon>
        <taxon>Thiotrichales</taxon>
        <taxon>Thiotrichaceae</taxon>
        <taxon>Beggiatoa</taxon>
    </lineage>
</organism>
<sequence>KMIHQFTHLWGEPRYWVDEQEARKVLLGKETDTGQKLDYQGFRIGFRDVASSTNERTMIATVLPKNIFLGNTLINSIQPKENKMLLFIVALFNSFVIDWLIRQKVTAHCNMFYVYQLVIPRLTATDPIFNEIVRRTAQLICTTPDYDDLRAELNATGFKDLQGQTDPTQRAQLRAELDALIAHLYGLTDEELTHILNTFPLVAEEVKRGVLEKFRD</sequence>
<dbReference type="Proteomes" id="UP000005744">
    <property type="component" value="Unassembled WGS sequence"/>
</dbReference>
<keyword evidence="2" id="KW-1185">Reference proteome</keyword>
<name>I3CID5_9GAMM</name>
<accession>I3CID5</accession>
<dbReference type="AlphaFoldDB" id="I3CID5"/>
<evidence type="ECO:0000313" key="1">
    <source>
        <dbReference type="EMBL" id="EIJ43378.1"/>
    </source>
</evidence>
<protein>
    <submittedName>
        <fullName evidence="1">Uncharacterized protein</fullName>
    </submittedName>
</protein>